<evidence type="ECO:0000313" key="4">
    <source>
        <dbReference type="EMBL" id="ACO10578.1"/>
    </source>
</evidence>
<dbReference type="SMART" id="SM00320">
    <property type="entry name" value="WD40"/>
    <property type="match status" value="5"/>
</dbReference>
<feature type="repeat" description="WD" evidence="3">
    <location>
        <begin position="113"/>
        <end position="155"/>
    </location>
</feature>
<dbReference type="EMBL" id="BT076154">
    <property type="protein sequence ID" value="ACO10578.1"/>
    <property type="molecule type" value="mRNA"/>
</dbReference>
<dbReference type="InterPro" id="IPR015943">
    <property type="entry name" value="WD40/YVTN_repeat-like_dom_sf"/>
</dbReference>
<gene>
    <name evidence="4" type="primary">NUP37</name>
</gene>
<dbReference type="InterPro" id="IPR037626">
    <property type="entry name" value="NUP37"/>
</dbReference>
<dbReference type="SUPFAM" id="SSF50978">
    <property type="entry name" value="WD40 repeat-like"/>
    <property type="match status" value="1"/>
</dbReference>
<dbReference type="InterPro" id="IPR036322">
    <property type="entry name" value="WD40_repeat_dom_sf"/>
</dbReference>
<dbReference type="InterPro" id="IPR019775">
    <property type="entry name" value="WD40_repeat_CS"/>
</dbReference>
<dbReference type="InterPro" id="IPR001680">
    <property type="entry name" value="WD40_rpt"/>
</dbReference>
<protein>
    <submittedName>
        <fullName evidence="4">Nucleoporin Nup37</fullName>
    </submittedName>
</protein>
<dbReference type="PROSITE" id="PS50082">
    <property type="entry name" value="WD_REPEATS_2"/>
    <property type="match status" value="1"/>
</dbReference>
<proteinExistence type="evidence at transcript level"/>
<accession>C1BNH5</accession>
<dbReference type="Gene3D" id="2.130.10.10">
    <property type="entry name" value="YVTN repeat-like/Quinoprotein amine dehydrogenase"/>
    <property type="match status" value="1"/>
</dbReference>
<dbReference type="PROSITE" id="PS00678">
    <property type="entry name" value="WD_REPEATS_1"/>
    <property type="match status" value="1"/>
</dbReference>
<evidence type="ECO:0000256" key="3">
    <source>
        <dbReference type="PROSITE-ProRule" id="PRU00221"/>
    </source>
</evidence>
<reference evidence="4" key="1">
    <citation type="submission" date="2009-03" db="EMBL/GenBank/DDBJ databases">
        <title>Caligus rogercresseyi ESTs and full-length cDNAs.</title>
        <authorList>
            <person name="Yasuike M."/>
            <person name="von Schalburg K."/>
            <person name="Cooper G."/>
            <person name="Leong J."/>
            <person name="Jones S.R.M."/>
            <person name="Koop B.F."/>
        </authorList>
    </citation>
    <scope>NUCLEOTIDE SEQUENCE</scope>
    <source>
        <tissue evidence="4">Whole tissue</tissue>
    </source>
</reference>
<dbReference type="PANTHER" id="PTHR22806:SF0">
    <property type="entry name" value="NUCLEOPORIN NUP37"/>
    <property type="match status" value="1"/>
</dbReference>
<sequence length="319" mass="35153">MKKPRTLEFPIKERAYVTEFSPFKASSNLLAIGTESRVLIYEINLPSSGSDGEIEFNLVTEISHDSRVQALAFSPLTNLNFAPKTLKFATSDLEHSVRLYNTDLNDRNELQTLKGHRGYVNTLVFNPEMGDQVASGSDDLSVILWDAETGSRIHSITFRSPIMSLGWHPMEVSKLMAAEKAGVVHIFNIVTYHPILSVDCGVGPLLSADWSLSNSLLISAALRSEWIIYDLSKPSIPMAKKKVHDDGTRIVKFSSCTDSLLASSGQPSYALKVTTTNENDISPILEFGSRPIGGISWNIQSNYLAVGLDGFVSVHEVKY</sequence>
<keyword evidence="2" id="KW-0677">Repeat</keyword>
<keyword evidence="1 3" id="KW-0853">WD repeat</keyword>
<evidence type="ECO:0000256" key="2">
    <source>
        <dbReference type="ARBA" id="ARBA00022737"/>
    </source>
</evidence>
<dbReference type="PROSITE" id="PS50294">
    <property type="entry name" value="WD_REPEATS_REGION"/>
    <property type="match status" value="1"/>
</dbReference>
<dbReference type="AlphaFoldDB" id="C1BNH5"/>
<dbReference type="PANTHER" id="PTHR22806">
    <property type="entry name" value="NUCLEOPORIN NUP37 P37 -RELATED"/>
    <property type="match status" value="1"/>
</dbReference>
<dbReference type="GO" id="GO:0031080">
    <property type="term" value="C:nuclear pore outer ring"/>
    <property type="evidence" value="ECO:0007669"/>
    <property type="project" value="InterPro"/>
</dbReference>
<name>C1BNH5_CALRO</name>
<dbReference type="Pfam" id="PF00400">
    <property type="entry name" value="WD40"/>
    <property type="match status" value="1"/>
</dbReference>
<organism evidence="4">
    <name type="scientific">Caligus rogercresseyi</name>
    <name type="common">Sea louse</name>
    <dbReference type="NCBI Taxonomy" id="217165"/>
    <lineage>
        <taxon>Eukaryota</taxon>
        <taxon>Metazoa</taxon>
        <taxon>Ecdysozoa</taxon>
        <taxon>Arthropoda</taxon>
        <taxon>Crustacea</taxon>
        <taxon>Multicrustacea</taxon>
        <taxon>Hexanauplia</taxon>
        <taxon>Copepoda</taxon>
        <taxon>Siphonostomatoida</taxon>
        <taxon>Caligidae</taxon>
        <taxon>Caligus</taxon>
    </lineage>
</organism>
<evidence type="ECO:0000256" key="1">
    <source>
        <dbReference type="ARBA" id="ARBA00022574"/>
    </source>
</evidence>